<dbReference type="EMBL" id="BGPR01014091">
    <property type="protein sequence ID" value="GBN63683.1"/>
    <property type="molecule type" value="Genomic_DNA"/>
</dbReference>
<reference evidence="3 4" key="1">
    <citation type="journal article" date="2019" name="Sci. Rep.">
        <title>Orb-weaving spider Araneus ventricosus genome elucidates the spidroin gene catalogue.</title>
        <authorList>
            <person name="Kono N."/>
            <person name="Nakamura H."/>
            <person name="Ohtoshi R."/>
            <person name="Moran D.A.P."/>
            <person name="Shinohara A."/>
            <person name="Yoshida Y."/>
            <person name="Fujiwara M."/>
            <person name="Mori M."/>
            <person name="Tomita M."/>
            <person name="Arakawa K."/>
        </authorList>
    </citation>
    <scope>NUCLEOTIDE SEQUENCE [LARGE SCALE GENOMIC DNA]</scope>
</reference>
<keyword evidence="4" id="KW-1185">Reference proteome</keyword>
<protein>
    <recommendedName>
        <fullName evidence="1">HTH psq-type domain-containing protein</fullName>
    </recommendedName>
</protein>
<evidence type="ECO:0000313" key="4">
    <source>
        <dbReference type="Proteomes" id="UP000499080"/>
    </source>
</evidence>
<dbReference type="Pfam" id="PF05225">
    <property type="entry name" value="HTH_psq"/>
    <property type="match status" value="1"/>
</dbReference>
<evidence type="ECO:0000313" key="3">
    <source>
        <dbReference type="EMBL" id="GBN63683.1"/>
    </source>
</evidence>
<accession>A0A4Y2QK56</accession>
<dbReference type="AlphaFoldDB" id="A0A4Y2QK56"/>
<proteinExistence type="predicted"/>
<gene>
    <name evidence="3" type="ORF">AVEN_136239_1</name>
    <name evidence="2" type="ORF">AVEN_171810_1</name>
</gene>
<dbReference type="Proteomes" id="UP000499080">
    <property type="component" value="Unassembled WGS sequence"/>
</dbReference>
<dbReference type="InterPro" id="IPR007889">
    <property type="entry name" value="HTH_Psq"/>
</dbReference>
<organism evidence="3 4">
    <name type="scientific">Araneus ventricosus</name>
    <name type="common">Orbweaver spider</name>
    <name type="synonym">Epeira ventricosa</name>
    <dbReference type="NCBI Taxonomy" id="182803"/>
    <lineage>
        <taxon>Eukaryota</taxon>
        <taxon>Metazoa</taxon>
        <taxon>Ecdysozoa</taxon>
        <taxon>Arthropoda</taxon>
        <taxon>Chelicerata</taxon>
        <taxon>Arachnida</taxon>
        <taxon>Araneae</taxon>
        <taxon>Araneomorphae</taxon>
        <taxon>Entelegynae</taxon>
        <taxon>Araneoidea</taxon>
        <taxon>Araneidae</taxon>
        <taxon>Araneus</taxon>
    </lineage>
</organism>
<feature type="domain" description="HTH psq-type" evidence="1">
    <location>
        <begin position="52"/>
        <end position="89"/>
    </location>
</feature>
<comment type="caution">
    <text evidence="3">The sequence shown here is derived from an EMBL/GenBank/DDBJ whole genome shotgun (WGS) entry which is preliminary data.</text>
</comment>
<evidence type="ECO:0000313" key="2">
    <source>
        <dbReference type="EMBL" id="GBN63660.1"/>
    </source>
</evidence>
<sequence length="133" mass="14841">MGQVGTKSGGACWHQWGRWKMFHSCLIFFSEPCVFWIQKSTANRVSTSRGLIAEAINAVSYKELSLSKAAEKYGISLRSLKRHCQKAPTKLASPTTYNYIPTHKIFSCQDEEDLAAYVKTDVSCLVGISSKEV</sequence>
<dbReference type="EMBL" id="BGPR01014087">
    <property type="protein sequence ID" value="GBN63660.1"/>
    <property type="molecule type" value="Genomic_DNA"/>
</dbReference>
<name>A0A4Y2QK56_ARAVE</name>
<evidence type="ECO:0000259" key="1">
    <source>
        <dbReference type="Pfam" id="PF05225"/>
    </source>
</evidence>
<dbReference type="GO" id="GO:0003677">
    <property type="term" value="F:DNA binding"/>
    <property type="evidence" value="ECO:0007669"/>
    <property type="project" value="InterPro"/>
</dbReference>